<keyword evidence="7 11" id="KW-0862">Zinc</keyword>
<dbReference type="Proteomes" id="UP000011863">
    <property type="component" value="Chromosome"/>
</dbReference>
<feature type="binding site" evidence="11">
    <location>
        <position position="559"/>
    </location>
    <ligand>
        <name>Mg(2+)</name>
        <dbReference type="ChEBI" id="CHEBI:18420"/>
    </ligand>
</feature>
<dbReference type="Pfam" id="PF04983">
    <property type="entry name" value="RNA_pol_Rpb1_3"/>
    <property type="match status" value="1"/>
</dbReference>
<feature type="binding site" evidence="11">
    <location>
        <position position="901"/>
    </location>
    <ligand>
        <name>Zn(2+)</name>
        <dbReference type="ChEBI" id="CHEBI:29105"/>
        <label>2</label>
    </ligand>
</feature>
<dbReference type="PANTHER" id="PTHR19376">
    <property type="entry name" value="DNA-DIRECTED RNA POLYMERASE"/>
    <property type="match status" value="1"/>
</dbReference>
<dbReference type="EC" id="2.7.7.6" evidence="11"/>
<evidence type="ECO:0000256" key="4">
    <source>
        <dbReference type="ARBA" id="ARBA00022679"/>
    </source>
</evidence>
<dbReference type="EMBL" id="AP012057">
    <property type="protein sequence ID" value="BAN01115.1"/>
    <property type="molecule type" value="Genomic_DNA"/>
</dbReference>
<evidence type="ECO:0000256" key="8">
    <source>
        <dbReference type="ARBA" id="ARBA00022842"/>
    </source>
</evidence>
<keyword evidence="5 11" id="KW-0548">Nucleotidyltransferase</keyword>
<evidence type="ECO:0000313" key="16">
    <source>
        <dbReference type="Proteomes" id="UP000011863"/>
    </source>
</evidence>
<comment type="function">
    <text evidence="1 11 12">DNA-dependent RNA polymerase catalyzes the transcription of DNA into RNA using the four ribonucleoside triphosphates as substrates.</text>
</comment>
<dbReference type="Pfam" id="PF00623">
    <property type="entry name" value="RNA_pol_Rpb1_2"/>
    <property type="match status" value="1"/>
</dbReference>
<dbReference type="Gene3D" id="1.10.150.390">
    <property type="match status" value="1"/>
</dbReference>
<dbReference type="InterPro" id="IPR012754">
    <property type="entry name" value="DNA-dir_RpoC_beta_prime_bact"/>
</dbReference>
<comment type="similarity">
    <text evidence="2 11 12">Belongs to the RNA polymerase beta' chain family.</text>
</comment>
<feature type="domain" description="RNA polymerase N-terminal" evidence="14">
    <location>
        <begin position="330"/>
        <end position="609"/>
    </location>
</feature>
<dbReference type="Gene3D" id="2.40.50.100">
    <property type="match status" value="1"/>
</dbReference>
<keyword evidence="8 11" id="KW-0460">Magnesium</keyword>
<dbReference type="GO" id="GO:0008270">
    <property type="term" value="F:zinc ion binding"/>
    <property type="evidence" value="ECO:0007669"/>
    <property type="project" value="UniProtKB-UniRule"/>
</dbReference>
<dbReference type="GO" id="GO:0003899">
    <property type="term" value="F:DNA-directed RNA polymerase activity"/>
    <property type="evidence" value="ECO:0007669"/>
    <property type="project" value="UniProtKB-UniRule"/>
</dbReference>
<dbReference type="FunFam" id="1.10.40.90:FF:000001">
    <property type="entry name" value="DNA-directed RNA polymerase subunit beta"/>
    <property type="match status" value="1"/>
</dbReference>
<comment type="cofactor">
    <cofactor evidence="11">
        <name>Zn(2+)</name>
        <dbReference type="ChEBI" id="CHEBI:29105"/>
    </cofactor>
    <text evidence="11">Binds 2 Zn(2+) ions per subunit.</text>
</comment>
<feature type="binding site" evidence="11">
    <location>
        <position position="555"/>
    </location>
    <ligand>
        <name>Mg(2+)</name>
        <dbReference type="ChEBI" id="CHEBI:18420"/>
    </ligand>
</feature>
<evidence type="ECO:0000256" key="9">
    <source>
        <dbReference type="ARBA" id="ARBA00023163"/>
    </source>
</evidence>
<feature type="binding site" evidence="11">
    <location>
        <position position="557"/>
    </location>
    <ligand>
        <name>Mg(2+)</name>
        <dbReference type="ChEBI" id="CHEBI:18420"/>
    </ligand>
</feature>
<keyword evidence="3 11" id="KW-0240">DNA-directed RNA polymerase</keyword>
<dbReference type="PANTHER" id="PTHR19376:SF54">
    <property type="entry name" value="DNA-DIRECTED RNA POLYMERASE SUBUNIT BETA"/>
    <property type="match status" value="1"/>
</dbReference>
<feature type="binding site" evidence="11">
    <location>
        <position position="60"/>
    </location>
    <ligand>
        <name>Zn(2+)</name>
        <dbReference type="ChEBI" id="CHEBI:29105"/>
        <label>1</label>
    </ligand>
</feature>
<name>A0A6C7E7G7_ILUCY</name>
<dbReference type="NCBIfam" id="TIGR02386">
    <property type="entry name" value="rpoC_TIGR"/>
    <property type="match status" value="1"/>
</dbReference>
<feature type="binding site" evidence="11">
    <location>
        <position position="990"/>
    </location>
    <ligand>
        <name>Zn(2+)</name>
        <dbReference type="ChEBI" id="CHEBI:29105"/>
        <label>2</label>
    </ligand>
</feature>
<evidence type="ECO:0000256" key="7">
    <source>
        <dbReference type="ARBA" id="ARBA00022833"/>
    </source>
</evidence>
<dbReference type="RefSeq" id="WP_015440363.1">
    <property type="nucleotide sequence ID" value="NC_020520.1"/>
</dbReference>
<evidence type="ECO:0000313" key="15">
    <source>
        <dbReference type="EMBL" id="BAN01115.1"/>
    </source>
</evidence>
<evidence type="ECO:0000256" key="13">
    <source>
        <dbReference type="SAM" id="Coils"/>
    </source>
</evidence>
<keyword evidence="6 11" id="KW-0479">Metal-binding</keyword>
<dbReference type="Gene3D" id="1.10.1790.20">
    <property type="match status" value="1"/>
</dbReference>
<evidence type="ECO:0000256" key="11">
    <source>
        <dbReference type="HAMAP-Rule" id="MF_01322"/>
    </source>
</evidence>
<dbReference type="InterPro" id="IPR000722">
    <property type="entry name" value="RNA_pol_asu"/>
</dbReference>
<sequence>MLDVNMFDQLKIGLATADQIRNWSHGEVKKPETINYRTLRPEKDGLFCEKIFGPTRDWECYCGKYKRVRFKGIICERCGVEVTRSKVRRDRMGHIELAAPAVHIWYLRGTRSWLAYLLAGIEPKEELKAKMLEKVIYFAAHLVSWVDEEGRHEATASLEAEYLEERDVVQKELDLELDERFKQLEADVAEAEKADAKAADLKKLQKEADKEIEAIRERYEMELDLISRTWDEFKSLHARKIIEDELLWREMRDKYGEYFEGGTGAEAIKQLIDRIDFDEEEVKLREAIDPGDSGRKPLSAQRKQKAIKRLKIVTSFNRRDENDRRINDPKAMILDAVPVIPPELRPMVQLDGGRFATSDLNDLYRRVINRNNRLERLLNLGAPEIIVNNEKRMLQEAVDALFDNGRRGRPVTGPGNRPLKSLSDMLKGKQGRFRQNLLGKRVDYSGRSVIVVGPTLKLHQCGLPKLMALELFKPFVMKRLVDLELAQNIKTAKRMVERRRPQVWDVLEDVIKEHPVMLNRAPTLHRLGIQAFEPVLVEGKALQIHPLVCTAFNADFDGDQMAIHVPLSAEAQAEARVLMLSANNILSPASGRPITVPSQDMIIGGYYLTEAIDDAKGAGRVFRHLWEVLRAYDEGELDLHASIEIRPPRVADDHPMSDEERERANAPFTTTPGRALFEEALPDDYPAKFGHIDFLVTKKEMGVMVEHLSDNYPKTVIAQSLDNIKNLCYRFASQSGITVSIDDVRTPKAKRAMLDDYEAQAEKVENQFKRGIITDGERRQQEVRIWTDATADVQAAMEAEFKAQQFNPIDMMVGSGARGNMTQMRQIAGMRGLVANPRGDMIPRPIKSNFREGLETLEYFIATPGARKGLVDTALRTADSGYLTRRLVDVAQELIVREEDCGSTLGVWIESVGEDTANKRAYLETKLYGRALLNDTELANPMEDGRTMLPRNTIVGDEEMAALRDDPNIERLRVRSVLTCDAELGVCAMCYGRSLATGQMIELGEAVGVIAAQSIGEPGTQLTMRTFHTGGVAGKDIAGGLPRVVELFEARTPKGSARLAKATGVLHLREDEGKGIPVVVTDDAGEEHETLLPLGARPIVTDGQEVKAGDPLVDGPFDPKEIMEIKGIRETQLYLVEEVQRVYRDQGVSIHDKHIELIVRQMTRRIGVQEPGDSGFLPGERVDSKRFRDTNRRMVEESGRPAEGRPELMGITKASLATESWLSAASFQETTRVLTEAAIDGRGDDLIGLKENIILGKLIPAGTGMSKYREFGIEAPDYEPMTYYSSEGEEDPAAFLAGLHGSYQGDKAAAGASSEPIG</sequence>
<dbReference type="KEGG" id="aym:YM304_08010"/>
<dbReference type="Gene3D" id="1.10.40.90">
    <property type="match status" value="1"/>
</dbReference>
<dbReference type="HAMAP" id="MF_01322">
    <property type="entry name" value="RNApol_bact_RpoC"/>
    <property type="match status" value="1"/>
</dbReference>
<protein>
    <recommendedName>
        <fullName evidence="11">DNA-directed RNA polymerase subunit beta'</fullName>
        <shortName evidence="11">RNAP subunit beta'</shortName>
        <ecNumber evidence="11">2.7.7.6</ecNumber>
    </recommendedName>
    <alternativeName>
        <fullName evidence="11">RNA polymerase subunit beta'</fullName>
    </alternativeName>
    <alternativeName>
        <fullName evidence="11">Transcriptase subunit beta'</fullName>
    </alternativeName>
</protein>
<dbReference type="GO" id="GO:0003677">
    <property type="term" value="F:DNA binding"/>
    <property type="evidence" value="ECO:0007669"/>
    <property type="project" value="UniProtKB-UniRule"/>
</dbReference>
<evidence type="ECO:0000256" key="2">
    <source>
        <dbReference type="ARBA" id="ARBA00006460"/>
    </source>
</evidence>
<evidence type="ECO:0000256" key="5">
    <source>
        <dbReference type="ARBA" id="ARBA00022695"/>
    </source>
</evidence>
<feature type="binding site" evidence="11">
    <location>
        <position position="75"/>
    </location>
    <ligand>
        <name>Zn(2+)</name>
        <dbReference type="ChEBI" id="CHEBI:29105"/>
        <label>1</label>
    </ligand>
</feature>
<evidence type="ECO:0000256" key="12">
    <source>
        <dbReference type="RuleBase" id="RU004279"/>
    </source>
</evidence>
<dbReference type="GO" id="GO:0000287">
    <property type="term" value="F:magnesium ion binding"/>
    <property type="evidence" value="ECO:0007669"/>
    <property type="project" value="UniProtKB-UniRule"/>
</dbReference>
<dbReference type="GO" id="GO:0000428">
    <property type="term" value="C:DNA-directed RNA polymerase complex"/>
    <property type="evidence" value="ECO:0007669"/>
    <property type="project" value="UniProtKB-KW"/>
</dbReference>
<feature type="binding site" evidence="11">
    <location>
        <position position="980"/>
    </location>
    <ligand>
        <name>Zn(2+)</name>
        <dbReference type="ChEBI" id="CHEBI:29105"/>
        <label>2</label>
    </ligand>
</feature>
<accession>A0A6C7E7G7</accession>
<comment type="subunit">
    <text evidence="11">The RNAP catalytic core consists of 2 alpha, 1 beta, 1 beta' and 1 omega subunit. When a sigma factor is associated with the core the holoenzyme is formed, which can initiate transcription.</text>
</comment>
<dbReference type="CDD" id="cd02655">
    <property type="entry name" value="RNAP_beta'_C"/>
    <property type="match status" value="1"/>
</dbReference>
<keyword evidence="4 11" id="KW-0808">Transferase</keyword>
<dbReference type="InterPro" id="IPR007080">
    <property type="entry name" value="RNA_pol_Rpb1_1"/>
</dbReference>
<keyword evidence="13" id="KW-0175">Coiled coil</keyword>
<evidence type="ECO:0000256" key="1">
    <source>
        <dbReference type="ARBA" id="ARBA00004026"/>
    </source>
</evidence>
<evidence type="ECO:0000256" key="3">
    <source>
        <dbReference type="ARBA" id="ARBA00022478"/>
    </source>
</evidence>
<dbReference type="OrthoDB" id="9815296at2"/>
<dbReference type="CDD" id="cd01609">
    <property type="entry name" value="RNAP_beta'_N"/>
    <property type="match status" value="1"/>
</dbReference>
<dbReference type="InterPro" id="IPR044893">
    <property type="entry name" value="RNA_pol_Rpb1_clamp_domain"/>
</dbReference>
<proteinExistence type="inferred from homology"/>
<evidence type="ECO:0000259" key="14">
    <source>
        <dbReference type="SMART" id="SM00663"/>
    </source>
</evidence>
<evidence type="ECO:0000256" key="6">
    <source>
        <dbReference type="ARBA" id="ARBA00022723"/>
    </source>
</evidence>
<dbReference type="InterPro" id="IPR007066">
    <property type="entry name" value="RNA_pol_Rpb1_3"/>
</dbReference>
<dbReference type="NCBIfam" id="NF011498">
    <property type="entry name" value="PRK14906.1"/>
    <property type="match status" value="1"/>
</dbReference>
<comment type="cofactor">
    <cofactor evidence="11">
        <name>Mg(2+)</name>
        <dbReference type="ChEBI" id="CHEBI:18420"/>
    </cofactor>
    <text evidence="11">Binds 1 Mg(2+) ion per subunit.</text>
</comment>
<dbReference type="SMART" id="SM00663">
    <property type="entry name" value="RPOLA_N"/>
    <property type="match status" value="1"/>
</dbReference>
<dbReference type="InterPro" id="IPR007081">
    <property type="entry name" value="RNA_pol_Rpb1_5"/>
</dbReference>
<dbReference type="Gene3D" id="2.40.40.20">
    <property type="match status" value="1"/>
</dbReference>
<dbReference type="InterPro" id="IPR038120">
    <property type="entry name" value="Rpb1_funnel_sf"/>
</dbReference>
<feature type="binding site" evidence="11">
    <location>
        <position position="78"/>
    </location>
    <ligand>
        <name>Zn(2+)</name>
        <dbReference type="ChEBI" id="CHEBI:29105"/>
        <label>1</label>
    </ligand>
</feature>
<feature type="coiled-coil region" evidence="13">
    <location>
        <begin position="174"/>
        <end position="218"/>
    </location>
</feature>
<dbReference type="InterPro" id="IPR006592">
    <property type="entry name" value="RNA_pol_N"/>
</dbReference>
<keyword evidence="16" id="KW-1185">Reference proteome</keyword>
<dbReference type="InterPro" id="IPR007083">
    <property type="entry name" value="RNA_pol_Rpb1_4"/>
</dbReference>
<reference evidence="15 16" key="1">
    <citation type="journal article" date="2013" name="Int. J. Syst. Evol. Microbiol.">
        <title>Ilumatobacter nonamiense sp. nov. and Ilumatobacter coccineum sp. nov., isolated from seashore sand.</title>
        <authorList>
            <person name="Matsumoto A."/>
            <person name="Kasai H."/>
            <person name="Matsuo Y."/>
            <person name="Shizuri Y."/>
            <person name="Ichikawa N."/>
            <person name="Fujita N."/>
            <person name="Omura S."/>
            <person name="Takahashi Y."/>
        </authorList>
    </citation>
    <scope>NUCLEOTIDE SEQUENCE [LARGE SCALE GENOMIC DNA]</scope>
    <source>
        <strain evidence="16">NBRC 103263 / KCTC 29153 / YM16-304</strain>
    </source>
</reference>
<dbReference type="Gene3D" id="1.10.274.100">
    <property type="entry name" value="RNA polymerase Rpb1, domain 3"/>
    <property type="match status" value="1"/>
</dbReference>
<organism evidence="15 16">
    <name type="scientific">Ilumatobacter coccineus (strain NBRC 103263 / KCTC 29153 / YM16-304)</name>
    <dbReference type="NCBI Taxonomy" id="1313172"/>
    <lineage>
        <taxon>Bacteria</taxon>
        <taxon>Bacillati</taxon>
        <taxon>Actinomycetota</taxon>
        <taxon>Acidimicrobiia</taxon>
        <taxon>Acidimicrobiales</taxon>
        <taxon>Ilumatobacteraceae</taxon>
        <taxon>Ilumatobacter</taxon>
    </lineage>
</organism>
<dbReference type="GO" id="GO:0006351">
    <property type="term" value="P:DNA-templated transcription"/>
    <property type="evidence" value="ECO:0007669"/>
    <property type="project" value="UniProtKB-UniRule"/>
</dbReference>
<dbReference type="InterPro" id="IPR042102">
    <property type="entry name" value="RNA_pol_Rpb1_3_sf"/>
</dbReference>
<dbReference type="Pfam" id="PF04998">
    <property type="entry name" value="RNA_pol_Rpb1_5"/>
    <property type="match status" value="1"/>
</dbReference>
<dbReference type="SUPFAM" id="SSF64484">
    <property type="entry name" value="beta and beta-prime subunits of DNA dependent RNA-polymerase"/>
    <property type="match status" value="1"/>
</dbReference>
<comment type="catalytic activity">
    <reaction evidence="10 11 12">
        <text>RNA(n) + a ribonucleoside 5'-triphosphate = RNA(n+1) + diphosphate</text>
        <dbReference type="Rhea" id="RHEA:21248"/>
        <dbReference type="Rhea" id="RHEA-COMP:14527"/>
        <dbReference type="Rhea" id="RHEA-COMP:17342"/>
        <dbReference type="ChEBI" id="CHEBI:33019"/>
        <dbReference type="ChEBI" id="CHEBI:61557"/>
        <dbReference type="ChEBI" id="CHEBI:140395"/>
        <dbReference type="EC" id="2.7.7.6"/>
    </reaction>
</comment>
<dbReference type="Gene3D" id="1.10.132.30">
    <property type="match status" value="1"/>
</dbReference>
<dbReference type="InterPro" id="IPR045867">
    <property type="entry name" value="DNA-dir_RpoC_beta_prime"/>
</dbReference>
<dbReference type="Pfam" id="PF05000">
    <property type="entry name" value="RNA_pol_Rpb1_4"/>
    <property type="match status" value="1"/>
</dbReference>
<gene>
    <name evidence="11 15" type="primary">rpoC</name>
    <name evidence="15" type="ORF">YM304_08010</name>
</gene>
<keyword evidence="9 11" id="KW-0804">Transcription</keyword>
<feature type="binding site" evidence="11">
    <location>
        <position position="62"/>
    </location>
    <ligand>
        <name>Zn(2+)</name>
        <dbReference type="ChEBI" id="CHEBI:29105"/>
        <label>1</label>
    </ligand>
</feature>
<evidence type="ECO:0000256" key="10">
    <source>
        <dbReference type="ARBA" id="ARBA00048552"/>
    </source>
</evidence>
<dbReference type="Gene3D" id="4.10.860.120">
    <property type="entry name" value="RNA polymerase II, clamp domain"/>
    <property type="match status" value="1"/>
</dbReference>
<feature type="binding site" evidence="11">
    <location>
        <position position="987"/>
    </location>
    <ligand>
        <name>Zn(2+)</name>
        <dbReference type="ChEBI" id="CHEBI:29105"/>
        <label>2</label>
    </ligand>
</feature>
<dbReference type="Pfam" id="PF04997">
    <property type="entry name" value="RNA_pol_Rpb1_1"/>
    <property type="match status" value="1"/>
</dbReference>